<evidence type="ECO:0000256" key="2">
    <source>
        <dbReference type="ARBA" id="ARBA00007886"/>
    </source>
</evidence>
<reference evidence="10 11" key="1">
    <citation type="submission" date="2023-03" db="EMBL/GenBank/DDBJ databases">
        <title>Bacillus Genome Sequencing.</title>
        <authorList>
            <person name="Dunlap C."/>
        </authorList>
    </citation>
    <scope>NUCLEOTIDE SEQUENCE [LARGE SCALE GENOMIC DNA]</scope>
    <source>
        <strain evidence="10 11">B-14544</strain>
    </source>
</reference>
<evidence type="ECO:0000256" key="6">
    <source>
        <dbReference type="ARBA" id="ARBA00023139"/>
    </source>
</evidence>
<feature type="non-terminal residue" evidence="10">
    <location>
        <position position="1"/>
    </location>
</feature>
<accession>A0ABU6NDC3</accession>
<evidence type="ECO:0000313" key="10">
    <source>
        <dbReference type="EMBL" id="MED3563817.1"/>
    </source>
</evidence>
<comment type="caution">
    <text evidence="10">The sequence shown here is derived from an EMBL/GenBank/DDBJ whole genome shotgun (WGS) entry which is preliminary data.</text>
</comment>
<evidence type="ECO:0000256" key="7">
    <source>
        <dbReference type="ARBA" id="ARBA00023288"/>
    </source>
</evidence>
<dbReference type="Pfam" id="PF05504">
    <property type="entry name" value="Spore_GerAC"/>
    <property type="match status" value="1"/>
</dbReference>
<name>A0ABU6NDC3_9BACI</name>
<keyword evidence="3" id="KW-0309">Germination</keyword>
<dbReference type="InterPro" id="IPR038501">
    <property type="entry name" value="Spore_GerAC_C_sf"/>
</dbReference>
<evidence type="ECO:0000259" key="9">
    <source>
        <dbReference type="Pfam" id="PF25198"/>
    </source>
</evidence>
<proteinExistence type="inferred from homology"/>
<dbReference type="PANTHER" id="PTHR35789:SF1">
    <property type="entry name" value="SPORE GERMINATION PROTEIN B3"/>
    <property type="match status" value="1"/>
</dbReference>
<feature type="domain" description="Spore germination GerAC-like C-terminal" evidence="8">
    <location>
        <begin position="153"/>
        <end position="319"/>
    </location>
</feature>
<keyword evidence="5" id="KW-0472">Membrane</keyword>
<evidence type="ECO:0000256" key="5">
    <source>
        <dbReference type="ARBA" id="ARBA00023136"/>
    </source>
</evidence>
<protein>
    <submittedName>
        <fullName evidence="10">Ger(X)C family spore germination protein</fullName>
    </submittedName>
</protein>
<feature type="domain" description="Spore germination protein N-terminal" evidence="9">
    <location>
        <begin position="7"/>
        <end position="142"/>
    </location>
</feature>
<dbReference type="InterPro" id="IPR057336">
    <property type="entry name" value="GerAC_N"/>
</dbReference>
<gene>
    <name evidence="10" type="ORF">P4447_15435</name>
</gene>
<dbReference type="InterPro" id="IPR008844">
    <property type="entry name" value="Spore_GerAC-like"/>
</dbReference>
<dbReference type="InterPro" id="IPR046953">
    <property type="entry name" value="Spore_GerAC-like_C"/>
</dbReference>
<dbReference type="Pfam" id="PF25198">
    <property type="entry name" value="Spore_GerAC_N"/>
    <property type="match status" value="1"/>
</dbReference>
<keyword evidence="6" id="KW-0564">Palmitate</keyword>
<dbReference type="RefSeq" id="WP_327968896.1">
    <property type="nucleotide sequence ID" value="NZ_JARMQG010000223.1"/>
</dbReference>
<keyword evidence="4" id="KW-0732">Signal</keyword>
<keyword evidence="11" id="KW-1185">Reference proteome</keyword>
<dbReference type="Gene3D" id="3.30.300.210">
    <property type="entry name" value="Nutrient germinant receptor protein C, domain 3"/>
    <property type="match status" value="1"/>
</dbReference>
<comment type="similarity">
    <text evidence="2">Belongs to the GerABKC lipoprotein family.</text>
</comment>
<dbReference type="PANTHER" id="PTHR35789">
    <property type="entry name" value="SPORE GERMINATION PROTEIN B3"/>
    <property type="match status" value="1"/>
</dbReference>
<organism evidence="10 11">
    <name type="scientific">Bacillus xiapuensis</name>
    <dbReference type="NCBI Taxonomy" id="2014075"/>
    <lineage>
        <taxon>Bacteria</taxon>
        <taxon>Bacillati</taxon>
        <taxon>Bacillota</taxon>
        <taxon>Bacilli</taxon>
        <taxon>Bacillales</taxon>
        <taxon>Bacillaceae</taxon>
        <taxon>Bacillus</taxon>
    </lineage>
</organism>
<evidence type="ECO:0000256" key="3">
    <source>
        <dbReference type="ARBA" id="ARBA00022544"/>
    </source>
</evidence>
<comment type="subcellular location">
    <subcellularLocation>
        <location evidence="1">Membrane</location>
        <topology evidence="1">Lipid-anchor</topology>
    </subcellularLocation>
</comment>
<dbReference type="Proteomes" id="UP001330749">
    <property type="component" value="Unassembled WGS sequence"/>
</dbReference>
<keyword evidence="7" id="KW-0449">Lipoprotein</keyword>
<dbReference type="NCBIfam" id="TIGR02887">
    <property type="entry name" value="spore_ger_x_C"/>
    <property type="match status" value="1"/>
</dbReference>
<evidence type="ECO:0000259" key="8">
    <source>
        <dbReference type="Pfam" id="PF05504"/>
    </source>
</evidence>
<evidence type="ECO:0000256" key="4">
    <source>
        <dbReference type="ARBA" id="ARBA00022729"/>
    </source>
</evidence>
<dbReference type="EMBL" id="JARMQG010000223">
    <property type="protein sequence ID" value="MED3563817.1"/>
    <property type="molecule type" value="Genomic_DNA"/>
</dbReference>
<sequence length="322" mass="36174">SSGNLTSSSTTSSKSTILTSNGQTAADTLLQEDLKISERIDTSKTQVILFGERIAAKGLYQELDNIYRNPKGALGAKVAIIEGKAMDAIRLKQEEADLNGRYYDEFLKSGVATGFYTDYNVQSLCPLLLKHTMDPLLPLIKIHSKGHRAESVGMALFNNEKMTGKLTIPESKMFLLLSGGIKQQVSFSVKTKHRYQQNQLNYVIVEILHSRPKTELKVKNDSVTANLVLNLQYRIREYPKNHLTSPLVLKQLNNEIKKGLTNTAKKTISKLQEANCDGFGIEEEIKVHHHRLWEEKYKNVPIKEIPIKANLQLELINSGIIN</sequence>
<evidence type="ECO:0000256" key="1">
    <source>
        <dbReference type="ARBA" id="ARBA00004635"/>
    </source>
</evidence>
<evidence type="ECO:0000313" key="11">
    <source>
        <dbReference type="Proteomes" id="UP001330749"/>
    </source>
</evidence>